<feature type="compositionally biased region" description="Basic and acidic residues" evidence="1">
    <location>
        <begin position="1029"/>
        <end position="1044"/>
    </location>
</feature>
<feature type="region of interest" description="Disordered" evidence="1">
    <location>
        <begin position="472"/>
        <end position="505"/>
    </location>
</feature>
<feature type="compositionally biased region" description="Basic and acidic residues" evidence="1">
    <location>
        <begin position="629"/>
        <end position="642"/>
    </location>
</feature>
<dbReference type="AlphaFoldDB" id="A0AAD9S7T0"/>
<name>A0AAD9S7T0_PHOAM</name>
<feature type="region of interest" description="Disordered" evidence="1">
    <location>
        <begin position="1025"/>
        <end position="1058"/>
    </location>
</feature>
<feature type="region of interest" description="Disordered" evidence="1">
    <location>
        <begin position="273"/>
        <end position="310"/>
    </location>
</feature>
<evidence type="ECO:0000256" key="1">
    <source>
        <dbReference type="SAM" id="MobiDB-lite"/>
    </source>
</evidence>
<feature type="compositionally biased region" description="Low complexity" evidence="1">
    <location>
        <begin position="359"/>
        <end position="374"/>
    </location>
</feature>
<feature type="compositionally biased region" description="Polar residues" evidence="1">
    <location>
        <begin position="472"/>
        <end position="496"/>
    </location>
</feature>
<feature type="compositionally biased region" description="Polar residues" evidence="1">
    <location>
        <begin position="66"/>
        <end position="87"/>
    </location>
</feature>
<feature type="compositionally biased region" description="Basic residues" evidence="1">
    <location>
        <begin position="1"/>
        <end position="18"/>
    </location>
</feature>
<proteinExistence type="predicted"/>
<feature type="region of interest" description="Disordered" evidence="1">
    <location>
        <begin position="54"/>
        <end position="121"/>
    </location>
</feature>
<comment type="caution">
    <text evidence="2">The sequence shown here is derived from an EMBL/GenBank/DDBJ whole genome shotgun (WGS) entry which is preliminary data.</text>
</comment>
<evidence type="ECO:0000313" key="3">
    <source>
        <dbReference type="Proteomes" id="UP001265746"/>
    </source>
</evidence>
<gene>
    <name evidence="2" type="ORF">N8I77_010137</name>
</gene>
<feature type="region of interest" description="Disordered" evidence="1">
    <location>
        <begin position="580"/>
        <end position="668"/>
    </location>
</feature>
<dbReference type="EMBL" id="JAUJFL010000006">
    <property type="protein sequence ID" value="KAK2600616.1"/>
    <property type="molecule type" value="Genomic_DNA"/>
</dbReference>
<reference evidence="2" key="1">
    <citation type="submission" date="2023-06" db="EMBL/GenBank/DDBJ databases">
        <authorList>
            <person name="Noh H."/>
        </authorList>
    </citation>
    <scope>NUCLEOTIDE SEQUENCE</scope>
    <source>
        <strain evidence="2">DUCC20226</strain>
    </source>
</reference>
<accession>A0AAD9S7T0</accession>
<feature type="region of interest" description="Disordered" evidence="1">
    <location>
        <begin position="329"/>
        <end position="381"/>
    </location>
</feature>
<evidence type="ECO:0000313" key="2">
    <source>
        <dbReference type="EMBL" id="KAK2600616.1"/>
    </source>
</evidence>
<feature type="compositionally biased region" description="Polar residues" evidence="1">
    <location>
        <begin position="339"/>
        <end position="353"/>
    </location>
</feature>
<feature type="region of interest" description="Disordered" evidence="1">
    <location>
        <begin position="1"/>
        <end position="25"/>
    </location>
</feature>
<keyword evidence="3" id="KW-1185">Reference proteome</keyword>
<sequence>MLRRHSGKSKSDLHHRKSTTSVRSVHLEHIDAAIAQRDARTAAMEAFSRAQGRLSAESSLFPPQPASTSKANQSPGGLSRVDSTASLRSEDKRQGPGRRQSVRFVGPNSGLQTRSSRISMRTAVPEPPEIPVHRAIHRSQSAQSISSMPRSVLHNRQNLPLPDRTSSVGKTIVTPQTTKAGLSQAYLQALSPDYEQYTPEDDIASMPSSYRRVRKTRSMLTTRASIRRSFDENVYGAHGSSLHNTDSKAHHNQTPSAALFHRYPFMKRKDNRVMPSAPKLGAPKSMSFLKSRRDRPDKSSSCESPGVDASPVLEVQEASFRSRILPKPAKIFGSKSRETQQGMQKTLTSSSANGELPPSGTGSSLGRSRSGSLRNRARKVSTSLRSRFKNLFINKSEDETSLPAQQIEAQRTHVSEIFDENPWVSTITEHNHRRERSSLSKVSTRIPSLHAVPSHEHLHSRRGSIDSCKSAAGQTSAERSRVTSWASTESNTTIAHRSQEMTEEGEMQRLSIINENGFQDPSLSLTRPAIGLQTITSQEELAAPVALQCLPPGATVDSQRVYSALIKKMNETQQLAGIVEQQRKSSGGSDPFRTLSPSSSIGSDDSSDANQARLPRLQLPNSGGQAKEYSGHARNESDKAELSNKTIPTGVIDDHQSLSPPVQLTPRGGESVARTITDRGSAFFGSPTSHLFRTTSPFRRSLQEAMRAERGHTSSQAPKEATAGAISLINKSDTYSESNYSSDTLIHKTEMKQGLPSVQDFNTGDSREETRVFEHAPTYRPTGERQVSTASSIGWKTRLSADIAKLEQSPTRVSGQSPEVEYRIPTMPRSLGHGHVREAAQVGSCEEDEDNAKLSVRMPTNSTTPLSAIDSNVVKLSPQQRSVMRMTTPPAADSHTDAVPTCFEGKTSTSFYEDEAPQKLPIEPLRPRRAPFETDGLARNHRPAAHPQTPVRGHAVRQSKSLAGLKSISRIREPQTGSPQPPASSTIRLMRKSASKLALNSASSASSPGLTGAFERQFGSIGHHLGRQQAEKENQSPHEDDTKKQQSPKTKSQFRGSKAMVDLFLSNRRRQGAVGDADAFV</sequence>
<feature type="region of interest" description="Disordered" evidence="1">
    <location>
        <begin position="967"/>
        <end position="986"/>
    </location>
</feature>
<organism evidence="2 3">
    <name type="scientific">Phomopsis amygdali</name>
    <name type="common">Fusicoccum amygdali</name>
    <dbReference type="NCBI Taxonomy" id="1214568"/>
    <lineage>
        <taxon>Eukaryota</taxon>
        <taxon>Fungi</taxon>
        <taxon>Dikarya</taxon>
        <taxon>Ascomycota</taxon>
        <taxon>Pezizomycotina</taxon>
        <taxon>Sordariomycetes</taxon>
        <taxon>Sordariomycetidae</taxon>
        <taxon>Diaporthales</taxon>
        <taxon>Diaporthaceae</taxon>
        <taxon>Diaporthe</taxon>
    </lineage>
</organism>
<feature type="region of interest" description="Disordered" evidence="1">
    <location>
        <begin position="938"/>
        <end position="959"/>
    </location>
</feature>
<feature type="compositionally biased region" description="Polar residues" evidence="1">
    <location>
        <begin position="109"/>
        <end position="119"/>
    </location>
</feature>
<protein>
    <submittedName>
        <fullName evidence="2">Uncharacterized protein</fullName>
    </submittedName>
</protein>
<dbReference type="Proteomes" id="UP001265746">
    <property type="component" value="Unassembled WGS sequence"/>
</dbReference>
<feature type="compositionally biased region" description="Polar residues" evidence="1">
    <location>
        <begin position="975"/>
        <end position="986"/>
    </location>
</feature>